<keyword evidence="1" id="KW-1015">Disulfide bond</keyword>
<feature type="disulfide bond" evidence="1">
    <location>
        <begin position="94"/>
        <end position="111"/>
    </location>
</feature>
<keyword evidence="4" id="KW-1185">Reference proteome</keyword>
<gene>
    <name evidence="3" type="primary">crb_1</name>
    <name evidence="3" type="ORF">CEXT_219121</name>
</gene>
<evidence type="ECO:0000313" key="4">
    <source>
        <dbReference type="Proteomes" id="UP001054945"/>
    </source>
</evidence>
<dbReference type="PROSITE" id="PS50026">
    <property type="entry name" value="EGF_3"/>
    <property type="match status" value="1"/>
</dbReference>
<feature type="domain" description="EGF-like" evidence="2">
    <location>
        <begin position="82"/>
        <end position="115"/>
    </location>
</feature>
<comment type="caution">
    <text evidence="1">Lacks conserved residue(s) required for the propagation of feature annotation.</text>
</comment>
<protein>
    <submittedName>
        <fullName evidence="3">Protein crumbs</fullName>
    </submittedName>
</protein>
<keyword evidence="1" id="KW-0245">EGF-like domain</keyword>
<proteinExistence type="predicted"/>
<name>A0AAV4XMH2_CAEEX</name>
<dbReference type="AlphaFoldDB" id="A0AAV4XMH2"/>
<dbReference type="Proteomes" id="UP001054945">
    <property type="component" value="Unassembled WGS sequence"/>
</dbReference>
<accession>A0AAV4XMH2</accession>
<evidence type="ECO:0000313" key="3">
    <source>
        <dbReference type="EMBL" id="GIY95852.1"/>
    </source>
</evidence>
<dbReference type="EMBL" id="BPLR01017970">
    <property type="protein sequence ID" value="GIY95852.1"/>
    <property type="molecule type" value="Genomic_DNA"/>
</dbReference>
<organism evidence="3 4">
    <name type="scientific">Caerostris extrusa</name>
    <name type="common">Bark spider</name>
    <name type="synonym">Caerostris bankana</name>
    <dbReference type="NCBI Taxonomy" id="172846"/>
    <lineage>
        <taxon>Eukaryota</taxon>
        <taxon>Metazoa</taxon>
        <taxon>Ecdysozoa</taxon>
        <taxon>Arthropoda</taxon>
        <taxon>Chelicerata</taxon>
        <taxon>Arachnida</taxon>
        <taxon>Araneae</taxon>
        <taxon>Araneomorphae</taxon>
        <taxon>Entelegynae</taxon>
        <taxon>Araneoidea</taxon>
        <taxon>Araneidae</taxon>
        <taxon>Caerostris</taxon>
    </lineage>
</organism>
<dbReference type="InterPro" id="IPR000742">
    <property type="entry name" value="EGF"/>
</dbReference>
<reference evidence="3 4" key="1">
    <citation type="submission" date="2021-06" db="EMBL/GenBank/DDBJ databases">
        <title>Caerostris extrusa draft genome.</title>
        <authorList>
            <person name="Kono N."/>
            <person name="Arakawa K."/>
        </authorList>
    </citation>
    <scope>NUCLEOTIDE SEQUENCE [LARGE SCALE GENOMIC DNA]</scope>
</reference>
<sequence>MLVANSSYNSDLFDLKLESGHLQLIVGRGFIGCILQGAGVVLNDSNIYSYEVAWGKCPYLLNPLAKDTRLILVFINLVTKIVDALCDKPEYNQCQNGGTCQEDVLGNFTTCACPP</sequence>
<evidence type="ECO:0000256" key="1">
    <source>
        <dbReference type="PROSITE-ProRule" id="PRU00076"/>
    </source>
</evidence>
<comment type="caution">
    <text evidence="3">The sequence shown here is derived from an EMBL/GenBank/DDBJ whole genome shotgun (WGS) entry which is preliminary data.</text>
</comment>
<evidence type="ECO:0000259" key="2">
    <source>
        <dbReference type="PROSITE" id="PS50026"/>
    </source>
</evidence>
<dbReference type="SUPFAM" id="SSF57196">
    <property type="entry name" value="EGF/Laminin"/>
    <property type="match status" value="1"/>
</dbReference>